<keyword evidence="1" id="KW-0812">Transmembrane</keyword>
<protein>
    <submittedName>
        <fullName evidence="2">Uncharacterized protein</fullName>
    </submittedName>
</protein>
<evidence type="ECO:0000313" key="2">
    <source>
        <dbReference type="EMBL" id="EYC25028.1"/>
    </source>
</evidence>
<evidence type="ECO:0000313" key="3">
    <source>
        <dbReference type="Proteomes" id="UP000024635"/>
    </source>
</evidence>
<name>A0A016VE80_9BILA</name>
<sequence>MDEFAGYQPSSARYALNFLGIPRLHLFLPALAFFIPYVVLNIWETPVSAGPRPPHHLHLLRHSGVCCVAPQRSSRHDTCGTNGNVGGVVAPIPAFVAPYSACDPP</sequence>
<comment type="caution">
    <text evidence="2">The sequence shown here is derived from an EMBL/GenBank/DDBJ whole genome shotgun (WGS) entry which is preliminary data.</text>
</comment>
<evidence type="ECO:0000256" key="1">
    <source>
        <dbReference type="SAM" id="Phobius"/>
    </source>
</evidence>
<dbReference type="Proteomes" id="UP000024635">
    <property type="component" value="Unassembled WGS sequence"/>
</dbReference>
<dbReference type="EMBL" id="JARK01001348">
    <property type="protein sequence ID" value="EYC25028.1"/>
    <property type="molecule type" value="Genomic_DNA"/>
</dbReference>
<organism evidence="2 3">
    <name type="scientific">Ancylostoma ceylanicum</name>
    <dbReference type="NCBI Taxonomy" id="53326"/>
    <lineage>
        <taxon>Eukaryota</taxon>
        <taxon>Metazoa</taxon>
        <taxon>Ecdysozoa</taxon>
        <taxon>Nematoda</taxon>
        <taxon>Chromadorea</taxon>
        <taxon>Rhabditida</taxon>
        <taxon>Rhabditina</taxon>
        <taxon>Rhabditomorpha</taxon>
        <taxon>Strongyloidea</taxon>
        <taxon>Ancylostomatidae</taxon>
        <taxon>Ancylostomatinae</taxon>
        <taxon>Ancylostoma</taxon>
    </lineage>
</organism>
<reference evidence="3" key="1">
    <citation type="journal article" date="2015" name="Nat. Genet.">
        <title>The genome and transcriptome of the zoonotic hookworm Ancylostoma ceylanicum identify infection-specific gene families.</title>
        <authorList>
            <person name="Schwarz E.M."/>
            <person name="Hu Y."/>
            <person name="Antoshechkin I."/>
            <person name="Miller M.M."/>
            <person name="Sternberg P.W."/>
            <person name="Aroian R.V."/>
        </authorList>
    </citation>
    <scope>NUCLEOTIDE SEQUENCE</scope>
    <source>
        <strain evidence="3">HY135</strain>
    </source>
</reference>
<accession>A0A016VE80</accession>
<gene>
    <name evidence="2" type="primary">Acey_s0012.g1654</name>
    <name evidence="2" type="ORF">Y032_0012g1654</name>
</gene>
<dbReference type="AlphaFoldDB" id="A0A016VE80"/>
<keyword evidence="3" id="KW-1185">Reference proteome</keyword>
<keyword evidence="1" id="KW-0472">Membrane</keyword>
<proteinExistence type="predicted"/>
<keyword evidence="1" id="KW-1133">Transmembrane helix</keyword>
<feature type="transmembrane region" description="Helical" evidence="1">
    <location>
        <begin position="24"/>
        <end position="43"/>
    </location>
</feature>